<dbReference type="AlphaFoldDB" id="A0AAE0Y7J0"/>
<reference evidence="1" key="1">
    <citation type="journal article" date="2023" name="G3 (Bethesda)">
        <title>A reference genome for the long-term kleptoplast-retaining sea slug Elysia crispata morphotype clarki.</title>
        <authorList>
            <person name="Eastman K.E."/>
            <person name="Pendleton A.L."/>
            <person name="Shaikh M.A."/>
            <person name="Suttiyut T."/>
            <person name="Ogas R."/>
            <person name="Tomko P."/>
            <person name="Gavelis G."/>
            <person name="Widhalm J.R."/>
            <person name="Wisecaver J.H."/>
        </authorList>
    </citation>
    <scope>NUCLEOTIDE SEQUENCE</scope>
    <source>
        <strain evidence="1">ECLA1</strain>
    </source>
</reference>
<gene>
    <name evidence="1" type="ORF">RRG08_061414</name>
</gene>
<evidence type="ECO:0000313" key="1">
    <source>
        <dbReference type="EMBL" id="KAK3734161.1"/>
    </source>
</evidence>
<name>A0AAE0Y7J0_9GAST</name>
<dbReference type="EMBL" id="JAWDGP010006860">
    <property type="protein sequence ID" value="KAK3734161.1"/>
    <property type="molecule type" value="Genomic_DNA"/>
</dbReference>
<organism evidence="1 2">
    <name type="scientific">Elysia crispata</name>
    <name type="common">lettuce slug</name>
    <dbReference type="NCBI Taxonomy" id="231223"/>
    <lineage>
        <taxon>Eukaryota</taxon>
        <taxon>Metazoa</taxon>
        <taxon>Spiralia</taxon>
        <taxon>Lophotrochozoa</taxon>
        <taxon>Mollusca</taxon>
        <taxon>Gastropoda</taxon>
        <taxon>Heterobranchia</taxon>
        <taxon>Euthyneura</taxon>
        <taxon>Panpulmonata</taxon>
        <taxon>Sacoglossa</taxon>
        <taxon>Placobranchoidea</taxon>
        <taxon>Plakobranchidae</taxon>
        <taxon>Elysia</taxon>
    </lineage>
</organism>
<evidence type="ECO:0000313" key="2">
    <source>
        <dbReference type="Proteomes" id="UP001283361"/>
    </source>
</evidence>
<comment type="caution">
    <text evidence="1">The sequence shown here is derived from an EMBL/GenBank/DDBJ whole genome shotgun (WGS) entry which is preliminary data.</text>
</comment>
<protein>
    <submittedName>
        <fullName evidence="1">Uncharacterized protein</fullName>
    </submittedName>
</protein>
<keyword evidence="2" id="KW-1185">Reference proteome</keyword>
<sequence length="243" mass="27324">MIYQAKRTSRSRMASNSAQNLINFNEIATAYNSLSNASGNVPRGLQVNDSKLTQVTLKARDVTWNPSEMTPVSRRDTKSIKYSHTTQETMHENASIQIHLGLCTGLNTKVYLPYPGVEDGSRVLLVDPCSPKQSQTFSTPVLLTSQGRGQRGHTVEEAMERQEYNGSFECKVYPGGFILTEAEQGGKATRVVIEALNEKKPYTVQGFERDDEGRYYFKMQGSCILEVDTQLQHNWNKARDCRD</sequence>
<accession>A0AAE0Y7J0</accession>
<proteinExistence type="predicted"/>
<dbReference type="Proteomes" id="UP001283361">
    <property type="component" value="Unassembled WGS sequence"/>
</dbReference>